<feature type="domain" description="Phage conserved hypothetical protein C-terminal" evidence="2">
    <location>
        <begin position="153"/>
        <end position="225"/>
    </location>
</feature>
<protein>
    <submittedName>
        <fullName evidence="3">Phage replication initiation protein</fullName>
    </submittedName>
</protein>
<dbReference type="NCBIfam" id="TIGR02220">
    <property type="entry name" value="phg_TIGR02220"/>
    <property type="match status" value="1"/>
</dbReference>
<organism evidence="3 4">
    <name type="scientific">Ligilactobacillus acidipiscis</name>
    <dbReference type="NCBI Taxonomy" id="89059"/>
    <lineage>
        <taxon>Bacteria</taxon>
        <taxon>Bacillati</taxon>
        <taxon>Bacillota</taxon>
        <taxon>Bacilli</taxon>
        <taxon>Lactobacillales</taxon>
        <taxon>Lactobacillaceae</taxon>
        <taxon>Ligilactobacillus</taxon>
    </lineage>
</organism>
<dbReference type="KEGG" id="laca:LAC1533_1122"/>
<proteinExistence type="predicted"/>
<dbReference type="RefSeq" id="WP_079579056.1">
    <property type="nucleotide sequence ID" value="NZ_LT630287.1"/>
</dbReference>
<evidence type="ECO:0000313" key="3">
    <source>
        <dbReference type="EMBL" id="SFV40542.1"/>
    </source>
</evidence>
<sequence>MAQRRMFSKKITDTDMFLDMPLSAQALYFHLNMHADDDGFIANTKTIRRMVGASDDDLKLLFTKQFVFAFESGVVVIKDWKIHNYIRKDTYNTTIYGEEKKQLDEDVNGSYTFRRRDVDDSSPQVRLGKDRLGKVSKIYSPAKAEPPLPYKEIVDYLNQKAGTSYRASGKKTQSLIKARYNESFKLDDFKQVIDNKVAEWKTDNHMAKYLRPETLFGTKFESYLNQSKASSPQDYGGGQVADNLPW</sequence>
<reference evidence="4" key="1">
    <citation type="submission" date="2016-11" db="EMBL/GenBank/DDBJ databases">
        <authorList>
            <person name="Papadimitriou K."/>
        </authorList>
    </citation>
    <scope>NUCLEOTIDE SEQUENCE [LARGE SCALE GENOMIC DNA]</scope>
    <source>
        <strain evidence="4">ACA-DC 1533</strain>
    </source>
</reference>
<accession>A0A1K1KNX0</accession>
<evidence type="ECO:0000256" key="1">
    <source>
        <dbReference type="SAM" id="MobiDB-lite"/>
    </source>
</evidence>
<evidence type="ECO:0000259" key="2">
    <source>
        <dbReference type="Pfam" id="PF09524"/>
    </source>
</evidence>
<feature type="region of interest" description="Disordered" evidence="1">
    <location>
        <begin position="227"/>
        <end position="246"/>
    </location>
</feature>
<gene>
    <name evidence="3" type="ORF">LAC1533_1122</name>
</gene>
<name>A0A1K1KNX0_9LACO</name>
<dbReference type="EMBL" id="LT630287">
    <property type="protein sequence ID" value="SFV40542.1"/>
    <property type="molecule type" value="Genomic_DNA"/>
</dbReference>
<evidence type="ECO:0000313" key="4">
    <source>
        <dbReference type="Proteomes" id="UP000190935"/>
    </source>
</evidence>
<dbReference type="Pfam" id="PF09524">
    <property type="entry name" value="Phg_2220_C"/>
    <property type="match status" value="1"/>
</dbReference>
<dbReference type="InterPro" id="IPR011741">
    <property type="entry name" value="Phg_2220_C"/>
</dbReference>
<dbReference type="AlphaFoldDB" id="A0A1K1KNX0"/>
<dbReference type="Proteomes" id="UP000190935">
    <property type="component" value="Chromosome I"/>
</dbReference>
<dbReference type="GeneID" id="95349223"/>